<evidence type="ECO:0000313" key="8">
    <source>
        <dbReference type="EMBL" id="RKP11749.1"/>
    </source>
</evidence>
<keyword evidence="6" id="KW-0137">Centromere</keyword>
<dbReference type="AlphaFoldDB" id="A0A4V1IXP2"/>
<dbReference type="GO" id="GO:0034080">
    <property type="term" value="P:CENP-A containing chromatin assembly"/>
    <property type="evidence" value="ECO:0007669"/>
    <property type="project" value="InterPro"/>
</dbReference>
<feature type="region of interest" description="Disordered" evidence="7">
    <location>
        <begin position="292"/>
        <end position="312"/>
    </location>
</feature>
<dbReference type="PANTHER" id="PTHR46790:SF1">
    <property type="entry name" value="CENTROMERE PROTEIN N"/>
    <property type="match status" value="1"/>
</dbReference>
<dbReference type="GO" id="GO:0007059">
    <property type="term" value="P:chromosome segregation"/>
    <property type="evidence" value="ECO:0007669"/>
    <property type="project" value="InterPro"/>
</dbReference>
<dbReference type="GO" id="GO:0005654">
    <property type="term" value="C:nucleoplasm"/>
    <property type="evidence" value="ECO:0007669"/>
    <property type="project" value="TreeGrafter"/>
</dbReference>
<keyword evidence="4" id="KW-0158">Chromosome</keyword>
<reference evidence="9" key="1">
    <citation type="journal article" date="2018" name="Nat. Microbiol.">
        <title>Leveraging single-cell genomics to expand the fungal tree of life.</title>
        <authorList>
            <person name="Ahrendt S.R."/>
            <person name="Quandt C.A."/>
            <person name="Ciobanu D."/>
            <person name="Clum A."/>
            <person name="Salamov A."/>
            <person name="Andreopoulos B."/>
            <person name="Cheng J.F."/>
            <person name="Woyke T."/>
            <person name="Pelin A."/>
            <person name="Henrissat B."/>
            <person name="Reynolds N.K."/>
            <person name="Benny G.L."/>
            <person name="Smith M.E."/>
            <person name="James T.Y."/>
            <person name="Grigoriev I.V."/>
        </authorList>
    </citation>
    <scope>NUCLEOTIDE SEQUENCE [LARGE SCALE GENOMIC DNA]</scope>
</reference>
<dbReference type="OrthoDB" id="6585699at2759"/>
<dbReference type="GO" id="GO:0000775">
    <property type="term" value="C:chromosome, centromeric region"/>
    <property type="evidence" value="ECO:0007669"/>
    <property type="project" value="UniProtKB-SubCell"/>
</dbReference>
<keyword evidence="9" id="KW-1185">Reference proteome</keyword>
<evidence type="ECO:0000256" key="7">
    <source>
        <dbReference type="SAM" id="MobiDB-lite"/>
    </source>
</evidence>
<dbReference type="PANTHER" id="PTHR46790">
    <property type="entry name" value="CENTROMERE PROTEIN N"/>
    <property type="match status" value="1"/>
</dbReference>
<keyword evidence="5" id="KW-0539">Nucleus</keyword>
<gene>
    <name evidence="8" type="ORF">BJ684DRAFT_21670</name>
</gene>
<sequence length="381" mass="42065">MNELLSPSAPVRRLLGRLEPNDLRWALDLPAAPARPAEWKALLRGPRRVLLQHVLAKTCPNGITHRQLARADIIFRERRDGGGMQQWRALKVLESPISSPSTLSPELVQTRLTDALSPLFRHHTTSLLLEGRIWIRVAIYEGQPLDRPPPSSLLSYILLLPGGQWALASGMSPRTRPALLQALTMALGCSVITPHPLEGRSLKSLQELLLQPMAQGPWGALKPEVALETNPLVHPRIPNSFSSQGCMDNHDEKTLSSKASRDKRRRMLAATRLYGTLPLPTLESLQWHTELPIQPASSNSPESSTVTPDGPIRMSVSLNGPSVLQGLREMVREGVAEPSLPPYLAEIHTLSMNKDWTVRSTGITHSKTQRRISSYDPSVSG</sequence>
<name>A0A4V1IXP2_9FUNG</name>
<evidence type="ECO:0000313" key="9">
    <source>
        <dbReference type="Proteomes" id="UP000267251"/>
    </source>
</evidence>
<dbReference type="InterPro" id="IPR052011">
    <property type="entry name" value="CENP-NAC/CAD_complex"/>
</dbReference>
<proteinExistence type="inferred from homology"/>
<comment type="subcellular location">
    <subcellularLocation>
        <location evidence="2">Chromosome</location>
        <location evidence="2">Centromere</location>
    </subcellularLocation>
    <subcellularLocation>
        <location evidence="1">Nucleus</location>
    </subcellularLocation>
</comment>
<evidence type="ECO:0000256" key="6">
    <source>
        <dbReference type="ARBA" id="ARBA00023328"/>
    </source>
</evidence>
<organism evidence="8 9">
    <name type="scientific">Piptocephalis cylindrospora</name>
    <dbReference type="NCBI Taxonomy" id="1907219"/>
    <lineage>
        <taxon>Eukaryota</taxon>
        <taxon>Fungi</taxon>
        <taxon>Fungi incertae sedis</taxon>
        <taxon>Zoopagomycota</taxon>
        <taxon>Zoopagomycotina</taxon>
        <taxon>Zoopagomycetes</taxon>
        <taxon>Zoopagales</taxon>
        <taxon>Piptocephalidaceae</taxon>
        <taxon>Piptocephalis</taxon>
    </lineage>
</organism>
<evidence type="ECO:0000256" key="5">
    <source>
        <dbReference type="ARBA" id="ARBA00023242"/>
    </source>
</evidence>
<evidence type="ECO:0000256" key="1">
    <source>
        <dbReference type="ARBA" id="ARBA00004123"/>
    </source>
</evidence>
<feature type="region of interest" description="Disordered" evidence="7">
    <location>
        <begin position="239"/>
        <end position="262"/>
    </location>
</feature>
<evidence type="ECO:0000256" key="3">
    <source>
        <dbReference type="ARBA" id="ARBA00005566"/>
    </source>
</evidence>
<comment type="similarity">
    <text evidence="3">Belongs to the CENP-N/CHL4 family.</text>
</comment>
<feature type="compositionally biased region" description="Polar residues" evidence="7">
    <location>
        <begin position="295"/>
        <end position="307"/>
    </location>
</feature>
<protein>
    <submittedName>
        <fullName evidence="8">Centromere protein Chl4/mis15/CENP-N</fullName>
    </submittedName>
</protein>
<dbReference type="Pfam" id="PF05238">
    <property type="entry name" value="CENP-N"/>
    <property type="match status" value="1"/>
</dbReference>
<evidence type="ECO:0000256" key="4">
    <source>
        <dbReference type="ARBA" id="ARBA00022454"/>
    </source>
</evidence>
<evidence type="ECO:0000256" key="2">
    <source>
        <dbReference type="ARBA" id="ARBA00004584"/>
    </source>
</evidence>
<dbReference type="EMBL" id="KZ988678">
    <property type="protein sequence ID" value="RKP11749.1"/>
    <property type="molecule type" value="Genomic_DNA"/>
</dbReference>
<dbReference type="Proteomes" id="UP000267251">
    <property type="component" value="Unassembled WGS sequence"/>
</dbReference>
<dbReference type="InterPro" id="IPR007902">
    <property type="entry name" value="Chl4/mis15/CENP-N"/>
</dbReference>
<accession>A0A4V1IXP2</accession>